<dbReference type="EC" id="2.7.8.-" evidence="3"/>
<feature type="transmembrane region" description="Helical" evidence="1">
    <location>
        <begin position="211"/>
        <end position="229"/>
    </location>
</feature>
<dbReference type="SUPFAM" id="SSF53649">
    <property type="entry name" value="Alkaline phosphatase-like"/>
    <property type="match status" value="1"/>
</dbReference>
<evidence type="ECO:0000256" key="1">
    <source>
        <dbReference type="SAM" id="Phobius"/>
    </source>
</evidence>
<feature type="transmembrane region" description="Helical" evidence="1">
    <location>
        <begin position="241"/>
        <end position="261"/>
    </location>
</feature>
<feature type="transmembrane region" description="Helical" evidence="1">
    <location>
        <begin position="21"/>
        <end position="38"/>
    </location>
</feature>
<organism evidence="3 4">
    <name type="scientific">Streptococcus downei MFe28</name>
    <dbReference type="NCBI Taxonomy" id="764290"/>
    <lineage>
        <taxon>Bacteria</taxon>
        <taxon>Bacillati</taxon>
        <taxon>Bacillota</taxon>
        <taxon>Bacilli</taxon>
        <taxon>Lactobacillales</taxon>
        <taxon>Streptococcaceae</taxon>
        <taxon>Streptococcus</taxon>
    </lineage>
</organism>
<feature type="transmembrane region" description="Helical" evidence="1">
    <location>
        <begin position="86"/>
        <end position="105"/>
    </location>
</feature>
<dbReference type="Gene3D" id="3.40.720.10">
    <property type="entry name" value="Alkaline Phosphatase, subunit A"/>
    <property type="match status" value="1"/>
</dbReference>
<evidence type="ECO:0000313" key="3">
    <source>
        <dbReference type="EMBL" id="SUN36049.1"/>
    </source>
</evidence>
<feature type="transmembrane region" description="Helical" evidence="1">
    <location>
        <begin position="172"/>
        <end position="191"/>
    </location>
</feature>
<feature type="transmembrane region" description="Helical" evidence="1">
    <location>
        <begin position="306"/>
        <end position="324"/>
    </location>
</feature>
<feature type="domain" description="Sulfatase N-terminal" evidence="2">
    <location>
        <begin position="492"/>
        <end position="776"/>
    </location>
</feature>
<gene>
    <name evidence="3" type="ORF">NCTC11391_01092</name>
</gene>
<keyword evidence="1" id="KW-0812">Transmembrane</keyword>
<proteinExistence type="predicted"/>
<dbReference type="AlphaFoldDB" id="A0A380JE32"/>
<sequence length="833" mass="95093">MDNQNKKIVQKYKAIFSEIDWITWMHRLIIIIAAIFINEASQLFFTSFDGIKTTAIQSFATFLNVIAFISVLVLSFYFSTSIKTKTVLKFLAGYVVYLVVSYFVIVTRNLNNNKFKFWSLEKNDFFQFNAVVPISIVIVLSIILKFVMNKFRPEKLNFIYTIFEDYKSDRSYLSLFFAILISNHSQVLEALYSSMGNLIKLKKIGEFETSFFITSAIVLVILLAVGFWITQGWEDIRKNRASVSLALTTSIFSAVVLNYTLQFGVKDSGQLLGYYIMPGATLFQIVMLSVLLFIPYLIFNRYLPSVLVDIVLGTTISIVNILKNNMRNEPLLVTDFSWLSHVDFLLTLINLKLIIIITIIFVIPIMLYILLRHKLVIGQIYDKISVRIVSALLVLLFMIGVFSTFSAAKDNKVISNIPVISKLNNSYNTEWMGFDVNARYKSVIYVWTRQLTTTVMKKPSNYSKSTMDKLVKKYESRAKEINKTRDQNISDQTVIYILNESFSDPTRVPNVSLSQDIIPKVKGIKNSTTSGLMKSDGYGGGTANMEFQTLTGLPYYNYSSSVSTLYTEVVPKMQYFPSISNAFASKNRYVMHPSGAFNYNRKGIYSELDFKHLIFDTDGNEKFKNSKKVGVSVSDKTVFDNVLDKIENKDNQFFSVITMQNHVPWSVGKPEDITGRGKGFNSQANGSLTEYARLLHYSDDSVDDFLKSLSKLDKKVTVVFYGDHLPGLYPTSTFKSDPDSQYQTDYFIWSNKDNKKMNYPLVNSSDFTAELLEQTDSKVTPYYALLTDVLHNASVDKKGLTKEQQKIANDLKLVQYDISVGKDYINNKAFFEY</sequence>
<reference evidence="3 4" key="1">
    <citation type="submission" date="2018-06" db="EMBL/GenBank/DDBJ databases">
        <authorList>
            <consortium name="Pathogen Informatics"/>
            <person name="Doyle S."/>
        </authorList>
    </citation>
    <scope>NUCLEOTIDE SEQUENCE [LARGE SCALE GENOMIC DNA]</scope>
    <source>
        <strain evidence="4">NCTC 11391</strain>
    </source>
</reference>
<feature type="transmembrane region" description="Helical" evidence="1">
    <location>
        <begin position="58"/>
        <end position="79"/>
    </location>
</feature>
<keyword evidence="3" id="KW-0808">Transferase</keyword>
<dbReference type="Proteomes" id="UP000254082">
    <property type="component" value="Unassembled WGS sequence"/>
</dbReference>
<dbReference type="CDD" id="cd16015">
    <property type="entry name" value="LTA_synthase"/>
    <property type="match status" value="1"/>
</dbReference>
<feature type="transmembrane region" description="Helical" evidence="1">
    <location>
        <begin position="344"/>
        <end position="372"/>
    </location>
</feature>
<feature type="transmembrane region" description="Helical" evidence="1">
    <location>
        <begin position="273"/>
        <end position="299"/>
    </location>
</feature>
<keyword evidence="1" id="KW-0472">Membrane</keyword>
<dbReference type="GO" id="GO:0016740">
    <property type="term" value="F:transferase activity"/>
    <property type="evidence" value="ECO:0007669"/>
    <property type="project" value="UniProtKB-KW"/>
</dbReference>
<evidence type="ECO:0000259" key="2">
    <source>
        <dbReference type="Pfam" id="PF00884"/>
    </source>
</evidence>
<protein>
    <submittedName>
        <fullName evidence="3">Glycerol phosphate lipoteichoic acid synthase</fullName>
        <ecNumber evidence="3">2.7.8.-</ecNumber>
    </submittedName>
</protein>
<dbReference type="EMBL" id="UHFA01000002">
    <property type="protein sequence ID" value="SUN36049.1"/>
    <property type="molecule type" value="Genomic_DNA"/>
</dbReference>
<keyword evidence="1" id="KW-1133">Transmembrane helix</keyword>
<name>A0A380JE32_STRDO</name>
<dbReference type="InterPro" id="IPR017850">
    <property type="entry name" value="Alkaline_phosphatase_core_sf"/>
</dbReference>
<dbReference type="InterPro" id="IPR000917">
    <property type="entry name" value="Sulfatase_N"/>
</dbReference>
<feature type="transmembrane region" description="Helical" evidence="1">
    <location>
        <begin position="125"/>
        <end position="147"/>
    </location>
</feature>
<dbReference type="RefSeq" id="WP_115325007.1">
    <property type="nucleotide sequence ID" value="NZ_UHFA01000002.1"/>
</dbReference>
<accession>A0A380JE32</accession>
<evidence type="ECO:0000313" key="4">
    <source>
        <dbReference type="Proteomes" id="UP000254082"/>
    </source>
</evidence>
<dbReference type="OrthoDB" id="243547at2"/>
<dbReference type="Pfam" id="PF00884">
    <property type="entry name" value="Sulfatase"/>
    <property type="match status" value="1"/>
</dbReference>
<feature type="transmembrane region" description="Helical" evidence="1">
    <location>
        <begin position="384"/>
        <end position="405"/>
    </location>
</feature>
<keyword evidence="4" id="KW-1185">Reference proteome</keyword>